<organism evidence="3 4">
    <name type="scientific">Cladophialophora chaetospira</name>
    <dbReference type="NCBI Taxonomy" id="386627"/>
    <lineage>
        <taxon>Eukaryota</taxon>
        <taxon>Fungi</taxon>
        <taxon>Dikarya</taxon>
        <taxon>Ascomycota</taxon>
        <taxon>Pezizomycotina</taxon>
        <taxon>Eurotiomycetes</taxon>
        <taxon>Chaetothyriomycetidae</taxon>
        <taxon>Chaetothyriales</taxon>
        <taxon>Herpotrichiellaceae</taxon>
        <taxon>Cladophialophora</taxon>
    </lineage>
</organism>
<proteinExistence type="predicted"/>
<keyword evidence="4" id="KW-1185">Reference proteome</keyword>
<dbReference type="Gene3D" id="1.20.120.1020">
    <property type="entry name" value="Prion-inhibition and propagation, HeLo domain"/>
    <property type="match status" value="1"/>
</dbReference>
<feature type="domain" description="Prion-inhibition and propagation HeLo" evidence="2">
    <location>
        <begin position="6"/>
        <end position="181"/>
    </location>
</feature>
<name>A0AA39CLM7_9EURO</name>
<sequence>MAEAIGLALGTVALASLFTTCVEFMEYFELSKTYEYDYNLACLKLALLKSRLNSWGEGTGLATLGHAEHEKDELHLKGSKEGHLIESSLQGIAGIFGNAQLLKDKYQLAPRKSRGVQPSSSEPRRNKRFLSFLSSRNRETFTSRRSTVWAVRDKQKFDILIDDLDFLISNLEAVSTKVRPSPTRTMSARNESSRLPDTPVSAVLANQTARRTPAAPLQTSQSHSQGRTEQHQNMNTSQRYEKDGHAFSIEQMQDRSHAFQGQVGAAKLDPVPQNQTATYTIGKMMNDSRAIHGAISSADLADFMR</sequence>
<accession>A0AA39CLM7</accession>
<evidence type="ECO:0000256" key="1">
    <source>
        <dbReference type="SAM" id="MobiDB-lite"/>
    </source>
</evidence>
<dbReference type="InterPro" id="IPR038305">
    <property type="entry name" value="HeLo_sf"/>
</dbReference>
<dbReference type="InterPro" id="IPR029498">
    <property type="entry name" value="HeLo_dom"/>
</dbReference>
<dbReference type="PANTHER" id="PTHR37542">
    <property type="entry name" value="HELO DOMAIN-CONTAINING PROTEIN-RELATED"/>
    <property type="match status" value="1"/>
</dbReference>
<evidence type="ECO:0000259" key="2">
    <source>
        <dbReference type="Pfam" id="PF14479"/>
    </source>
</evidence>
<reference evidence="3" key="1">
    <citation type="submission" date="2022-10" db="EMBL/GenBank/DDBJ databases">
        <title>Culturing micro-colonial fungi from biological soil crusts in the Mojave desert and describing Neophaeococcomyces mojavensis, and introducing the new genera and species Taxawa tesnikishii.</title>
        <authorList>
            <person name="Kurbessoian T."/>
            <person name="Stajich J.E."/>
        </authorList>
    </citation>
    <scope>NUCLEOTIDE SEQUENCE</scope>
    <source>
        <strain evidence="3">TK_41</strain>
    </source>
</reference>
<feature type="compositionally biased region" description="Polar residues" evidence="1">
    <location>
        <begin position="217"/>
        <end position="238"/>
    </location>
</feature>
<protein>
    <recommendedName>
        <fullName evidence="2">Prion-inhibition and propagation HeLo domain-containing protein</fullName>
    </recommendedName>
</protein>
<feature type="region of interest" description="Disordered" evidence="1">
    <location>
        <begin position="209"/>
        <end position="238"/>
    </location>
</feature>
<evidence type="ECO:0000313" key="3">
    <source>
        <dbReference type="EMBL" id="KAJ9612393.1"/>
    </source>
</evidence>
<comment type="caution">
    <text evidence="3">The sequence shown here is derived from an EMBL/GenBank/DDBJ whole genome shotgun (WGS) entry which is preliminary data.</text>
</comment>
<gene>
    <name evidence="3" type="ORF">H2200_003990</name>
</gene>
<evidence type="ECO:0000313" key="4">
    <source>
        <dbReference type="Proteomes" id="UP001172673"/>
    </source>
</evidence>
<dbReference type="Proteomes" id="UP001172673">
    <property type="component" value="Unassembled WGS sequence"/>
</dbReference>
<dbReference type="EMBL" id="JAPDRK010000005">
    <property type="protein sequence ID" value="KAJ9612393.1"/>
    <property type="molecule type" value="Genomic_DNA"/>
</dbReference>
<dbReference type="AlphaFoldDB" id="A0AA39CLM7"/>
<dbReference type="Pfam" id="PF14479">
    <property type="entry name" value="HeLo"/>
    <property type="match status" value="1"/>
</dbReference>